<dbReference type="Proteomes" id="UP000237347">
    <property type="component" value="Unassembled WGS sequence"/>
</dbReference>
<organism evidence="1 2">
    <name type="scientific">Quercus suber</name>
    <name type="common">Cork oak</name>
    <dbReference type="NCBI Taxonomy" id="58331"/>
    <lineage>
        <taxon>Eukaryota</taxon>
        <taxon>Viridiplantae</taxon>
        <taxon>Streptophyta</taxon>
        <taxon>Embryophyta</taxon>
        <taxon>Tracheophyta</taxon>
        <taxon>Spermatophyta</taxon>
        <taxon>Magnoliopsida</taxon>
        <taxon>eudicotyledons</taxon>
        <taxon>Gunneridae</taxon>
        <taxon>Pentapetalae</taxon>
        <taxon>rosids</taxon>
        <taxon>fabids</taxon>
        <taxon>Fagales</taxon>
        <taxon>Fagaceae</taxon>
        <taxon>Quercus</taxon>
    </lineage>
</organism>
<dbReference type="EMBL" id="PKMF04000346">
    <property type="protein sequence ID" value="KAK7836720.1"/>
    <property type="molecule type" value="Genomic_DNA"/>
</dbReference>
<evidence type="ECO:0000313" key="2">
    <source>
        <dbReference type="Proteomes" id="UP000237347"/>
    </source>
</evidence>
<keyword evidence="2" id="KW-1185">Reference proteome</keyword>
<comment type="caution">
    <text evidence="1">The sequence shown here is derived from an EMBL/GenBank/DDBJ whole genome shotgun (WGS) entry which is preliminary data.</text>
</comment>
<proteinExistence type="predicted"/>
<name>A0AAW0KBE8_QUESU</name>
<accession>A0AAW0KBE8</accession>
<evidence type="ECO:0000313" key="1">
    <source>
        <dbReference type="EMBL" id="KAK7836720.1"/>
    </source>
</evidence>
<gene>
    <name evidence="1" type="ORF">CFP56_022227</name>
</gene>
<dbReference type="AlphaFoldDB" id="A0AAW0KBE8"/>
<protein>
    <submittedName>
        <fullName evidence="1">Uncharacterized protein</fullName>
    </submittedName>
</protein>
<reference evidence="1 2" key="1">
    <citation type="journal article" date="2018" name="Sci. Data">
        <title>The draft genome sequence of cork oak.</title>
        <authorList>
            <person name="Ramos A.M."/>
            <person name="Usie A."/>
            <person name="Barbosa P."/>
            <person name="Barros P.M."/>
            <person name="Capote T."/>
            <person name="Chaves I."/>
            <person name="Simoes F."/>
            <person name="Abreu I."/>
            <person name="Carrasquinho I."/>
            <person name="Faro C."/>
            <person name="Guimaraes J.B."/>
            <person name="Mendonca D."/>
            <person name="Nobrega F."/>
            <person name="Rodrigues L."/>
            <person name="Saibo N.J.M."/>
            <person name="Varela M.C."/>
            <person name="Egas C."/>
            <person name="Matos J."/>
            <person name="Miguel C.M."/>
            <person name="Oliveira M.M."/>
            <person name="Ricardo C.P."/>
            <person name="Goncalves S."/>
        </authorList>
    </citation>
    <scope>NUCLEOTIDE SEQUENCE [LARGE SCALE GENOMIC DNA]</scope>
    <source>
        <strain evidence="2">cv. HL8</strain>
    </source>
</reference>
<sequence>MMTEIYFLAIPHSTDIYVMIVREKRGELDWASWKWLMFVEGLTDRQLFSIVEEDFIELNDLMD</sequence>